<dbReference type="Proteomes" id="UP000199377">
    <property type="component" value="Unassembled WGS sequence"/>
</dbReference>
<accession>A0A1I3LGJ9</accession>
<gene>
    <name evidence="1" type="ORF">SAMN05216258_11016</name>
</gene>
<evidence type="ECO:0000313" key="2">
    <source>
        <dbReference type="Proteomes" id="UP000199377"/>
    </source>
</evidence>
<keyword evidence="2" id="KW-1185">Reference proteome</keyword>
<sequence length="53" mass="6255">MPRFTVEVKFQQERTKEITVYARDEAEAEEKACDRVMAWDEVIDAEAMNVMED</sequence>
<evidence type="ECO:0000313" key="1">
    <source>
        <dbReference type="EMBL" id="SFI83841.1"/>
    </source>
</evidence>
<reference evidence="1 2" key="1">
    <citation type="submission" date="2016-10" db="EMBL/GenBank/DDBJ databases">
        <authorList>
            <person name="de Groot N.N."/>
        </authorList>
    </citation>
    <scope>NUCLEOTIDE SEQUENCE [LARGE SCALE GENOMIC DNA]</scope>
    <source>
        <strain evidence="1 2">CGMCC 1.11030</strain>
    </source>
</reference>
<dbReference type="AlphaFoldDB" id="A0A1I3LGJ9"/>
<dbReference type="RefSeq" id="WP_177236342.1">
    <property type="nucleotide sequence ID" value="NZ_FOQH01000010.1"/>
</dbReference>
<protein>
    <submittedName>
        <fullName evidence="1">Uncharacterized protein</fullName>
    </submittedName>
</protein>
<organism evidence="1 2">
    <name type="scientific">Albimonas pacifica</name>
    <dbReference type="NCBI Taxonomy" id="1114924"/>
    <lineage>
        <taxon>Bacteria</taxon>
        <taxon>Pseudomonadati</taxon>
        <taxon>Pseudomonadota</taxon>
        <taxon>Alphaproteobacteria</taxon>
        <taxon>Rhodobacterales</taxon>
        <taxon>Paracoccaceae</taxon>
        <taxon>Albimonas</taxon>
    </lineage>
</organism>
<dbReference type="EMBL" id="FOQH01000010">
    <property type="protein sequence ID" value="SFI83841.1"/>
    <property type="molecule type" value="Genomic_DNA"/>
</dbReference>
<dbReference type="STRING" id="1114924.SAMN05216258_11016"/>
<name>A0A1I3LGJ9_9RHOB</name>
<proteinExistence type="predicted"/>